<feature type="region of interest" description="Disordered" evidence="1">
    <location>
        <begin position="146"/>
        <end position="168"/>
    </location>
</feature>
<dbReference type="Proteomes" id="UP000749559">
    <property type="component" value="Unassembled WGS sequence"/>
</dbReference>
<keyword evidence="3" id="KW-1185">Reference proteome</keyword>
<proteinExistence type="predicted"/>
<comment type="caution">
    <text evidence="2">The sequence shown here is derived from an EMBL/GenBank/DDBJ whole genome shotgun (WGS) entry which is preliminary data.</text>
</comment>
<protein>
    <submittedName>
        <fullName evidence="2">Uncharacterized protein</fullName>
    </submittedName>
</protein>
<evidence type="ECO:0000313" key="2">
    <source>
        <dbReference type="EMBL" id="CAH1802750.1"/>
    </source>
</evidence>
<name>A0A8S4QAV5_OWEFU</name>
<organism evidence="2 3">
    <name type="scientific">Owenia fusiformis</name>
    <name type="common">Polychaete worm</name>
    <dbReference type="NCBI Taxonomy" id="6347"/>
    <lineage>
        <taxon>Eukaryota</taxon>
        <taxon>Metazoa</taxon>
        <taxon>Spiralia</taxon>
        <taxon>Lophotrochozoa</taxon>
        <taxon>Annelida</taxon>
        <taxon>Polychaeta</taxon>
        <taxon>Sedentaria</taxon>
        <taxon>Canalipalpata</taxon>
        <taxon>Sabellida</taxon>
        <taxon>Oweniida</taxon>
        <taxon>Oweniidae</taxon>
        <taxon>Owenia</taxon>
    </lineage>
</organism>
<reference evidence="2" key="1">
    <citation type="submission" date="2022-03" db="EMBL/GenBank/DDBJ databases">
        <authorList>
            <person name="Martin C."/>
        </authorList>
    </citation>
    <scope>NUCLEOTIDE SEQUENCE</scope>
</reference>
<evidence type="ECO:0000256" key="1">
    <source>
        <dbReference type="SAM" id="MobiDB-lite"/>
    </source>
</evidence>
<gene>
    <name evidence="2" type="ORF">OFUS_LOCUS26397</name>
</gene>
<dbReference type="EMBL" id="CAIIXF020000058">
    <property type="protein sequence ID" value="CAH1802750.1"/>
    <property type="molecule type" value="Genomic_DNA"/>
</dbReference>
<feature type="non-terminal residue" evidence="2">
    <location>
        <position position="1"/>
    </location>
</feature>
<accession>A0A8S4QAV5</accession>
<evidence type="ECO:0000313" key="3">
    <source>
        <dbReference type="Proteomes" id="UP000749559"/>
    </source>
</evidence>
<dbReference type="AlphaFoldDB" id="A0A8S4QAV5"/>
<sequence>MDDDKKDIIEVDIEMDMEDRKTHGELAPHSADTRIESLSSLDFGFTPTLTDELLFNRHDDLKVHLDDNLTEHKESTDDKTIWLVDESGSYIPAEAHEAYIEFIDEGGLPDYHATPDIEHPYHEQASITACDLETIYEVDSAAERWTSGSDTTAEGYTDEEDVEHETGSSIGSVELPIKSGLDSYFFNIGTDDTQIGLDSDSSADSEMNTTVIYKGGMITPLDSSGGGNSDENDLNYSTQSEIVYNSAVSLKSLSGLAQAISASTTEASQCDKIIAFYTSVTQIPNPVIEQAALSISTHKSHDSNEETADVELYVPEKISNTITVNESNVKIIEFVQDQDDIDSERVTKEDDSDSPDERDNHKTLYNTSIDNIRYEEIQNSNGQSQNELGFDNSKTGVETYQTVDTMKVVNDIDIPLTPVPGSDRSLDLNDGTDDANYDVMSHIPGPSNDQTDIETRTVNVKLFSDNPPVPPNDCTPMLSDTSAGGELSPPHSPSLIYESTSHQLYADQLLNPTLTPDELVALPTLKTDMSTGPDTGVTGELNLQCHKTVTTAISNESLRTLGSDASDLDSIDD</sequence>
<feature type="compositionally biased region" description="Basic and acidic residues" evidence="1">
    <location>
        <begin position="343"/>
        <end position="362"/>
    </location>
</feature>
<feature type="region of interest" description="Disordered" evidence="1">
    <location>
        <begin position="342"/>
        <end position="364"/>
    </location>
</feature>